<evidence type="ECO:0000256" key="1">
    <source>
        <dbReference type="SAM" id="MobiDB-lite"/>
    </source>
</evidence>
<feature type="compositionally biased region" description="Basic and acidic residues" evidence="1">
    <location>
        <begin position="206"/>
        <end position="218"/>
    </location>
</feature>
<sequence length="264" mass="28250">EGGCERRRIIPGRRVGAVRRGRAGDAGVARRRRRDGRARSDRRRSGGDRDPRARPPAELCGAPPQRARQPGAAPALRRAYGEHGPPRRRQRDGAGGRDGGDGRGDPAGRDRGDRLGRGPREQPLRRRLVLHGARGGSRDDRHRPLQLAPRHGPVGRARGISGHQPDRHRRPGRRRAAGRDRPGDERDRAWGGDQGGGGGDASRAGTGDRRGGAADRGRRGGPPGRPPAAGRAKGVRPGAGGGSALRPADRRRPQPGDPLLLRRV</sequence>
<protein>
    <submittedName>
        <fullName evidence="2">Uncharacterized protein</fullName>
    </submittedName>
</protein>
<dbReference type="EMBL" id="CADCWM010000793">
    <property type="protein sequence ID" value="CAA9580780.1"/>
    <property type="molecule type" value="Genomic_DNA"/>
</dbReference>
<feature type="compositionally biased region" description="Low complexity" evidence="1">
    <location>
        <begin position="61"/>
        <end position="78"/>
    </location>
</feature>
<evidence type="ECO:0000313" key="2">
    <source>
        <dbReference type="EMBL" id="CAA9580780.1"/>
    </source>
</evidence>
<feature type="compositionally biased region" description="Low complexity" evidence="1">
    <location>
        <begin position="227"/>
        <end position="236"/>
    </location>
</feature>
<name>A0A6J4VKM4_9BACT</name>
<proteinExistence type="predicted"/>
<feature type="compositionally biased region" description="Basic and acidic residues" evidence="1">
    <location>
        <begin position="177"/>
        <end position="190"/>
    </location>
</feature>
<accession>A0A6J4VKM4</accession>
<feature type="region of interest" description="Disordered" evidence="1">
    <location>
        <begin position="1"/>
        <end position="264"/>
    </location>
</feature>
<reference evidence="2" key="1">
    <citation type="submission" date="2020-02" db="EMBL/GenBank/DDBJ databases">
        <authorList>
            <person name="Meier V. D."/>
        </authorList>
    </citation>
    <scope>NUCLEOTIDE SEQUENCE</scope>
    <source>
        <strain evidence="2">AVDCRST_MAG88</strain>
    </source>
</reference>
<feature type="non-terminal residue" evidence="2">
    <location>
        <position position="1"/>
    </location>
</feature>
<feature type="compositionally biased region" description="Basic residues" evidence="1">
    <location>
        <begin position="166"/>
        <end position="176"/>
    </location>
</feature>
<dbReference type="AlphaFoldDB" id="A0A6J4VKM4"/>
<feature type="non-terminal residue" evidence="2">
    <location>
        <position position="264"/>
    </location>
</feature>
<organism evidence="2">
    <name type="scientific">uncultured Thermomicrobiales bacterium</name>
    <dbReference type="NCBI Taxonomy" id="1645740"/>
    <lineage>
        <taxon>Bacteria</taxon>
        <taxon>Pseudomonadati</taxon>
        <taxon>Thermomicrobiota</taxon>
        <taxon>Thermomicrobia</taxon>
        <taxon>Thermomicrobiales</taxon>
        <taxon>environmental samples</taxon>
    </lineage>
</organism>
<feature type="compositionally biased region" description="Basic and acidic residues" evidence="1">
    <location>
        <begin position="37"/>
        <end position="55"/>
    </location>
</feature>
<feature type="compositionally biased region" description="Basic and acidic residues" evidence="1">
    <location>
        <begin position="79"/>
        <end position="124"/>
    </location>
</feature>
<gene>
    <name evidence="2" type="ORF">AVDCRST_MAG88-3285</name>
</gene>